<name>A0A4R4MUN7_9ACTN</name>
<reference evidence="1 2" key="1">
    <citation type="submission" date="2019-02" db="EMBL/GenBank/DDBJ databases">
        <title>Draft genome sequences of novel Actinobacteria.</title>
        <authorList>
            <person name="Sahin N."/>
            <person name="Ay H."/>
            <person name="Saygin H."/>
        </authorList>
    </citation>
    <scope>NUCLEOTIDE SEQUENCE [LARGE SCALE GENOMIC DNA]</scope>
    <source>
        <strain evidence="1 2">KC201</strain>
    </source>
</reference>
<evidence type="ECO:0000313" key="2">
    <source>
        <dbReference type="Proteomes" id="UP000295157"/>
    </source>
</evidence>
<dbReference type="RefSeq" id="WP_132339515.1">
    <property type="nucleotide sequence ID" value="NZ_SMJZ01000206.1"/>
</dbReference>
<accession>A0A4R4MUN7</accession>
<sequence>MDDRIARIEVMLDEAGPDAVELVRELLDLYGEGLGRVMAVLDAEQAARLAADASVAPLLLLHDLHPLDVRARVEAAVGGSAELLAVEDDLVRLRVRPGGCRSSAETATSALREAVRAAAPEIEHVDIEVERDATPLIPVESLAVRTGSRAP</sequence>
<evidence type="ECO:0000313" key="1">
    <source>
        <dbReference type="EMBL" id="TDB99920.1"/>
    </source>
</evidence>
<comment type="caution">
    <text evidence="1">The sequence shown here is derived from an EMBL/GenBank/DDBJ whole genome shotgun (WGS) entry which is preliminary data.</text>
</comment>
<dbReference type="EMBL" id="SMJZ01000206">
    <property type="protein sequence ID" value="TDB99920.1"/>
    <property type="molecule type" value="Genomic_DNA"/>
</dbReference>
<dbReference type="Proteomes" id="UP000295157">
    <property type="component" value="Unassembled WGS sequence"/>
</dbReference>
<protein>
    <submittedName>
        <fullName evidence="1">NifU family protein</fullName>
    </submittedName>
</protein>
<dbReference type="Gene3D" id="3.30.300.130">
    <property type="entry name" value="Fe-S cluster assembly (FSCA)"/>
    <property type="match status" value="1"/>
</dbReference>
<dbReference type="OrthoDB" id="3543801at2"/>
<proteinExistence type="predicted"/>
<dbReference type="AlphaFoldDB" id="A0A4R4MUN7"/>
<dbReference type="InterPro" id="IPR034904">
    <property type="entry name" value="FSCA_dom_sf"/>
</dbReference>
<organism evidence="1 2">
    <name type="scientific">Nonomuraea longispora</name>
    <dbReference type="NCBI Taxonomy" id="1848320"/>
    <lineage>
        <taxon>Bacteria</taxon>
        <taxon>Bacillati</taxon>
        <taxon>Actinomycetota</taxon>
        <taxon>Actinomycetes</taxon>
        <taxon>Streptosporangiales</taxon>
        <taxon>Streptosporangiaceae</taxon>
        <taxon>Nonomuraea</taxon>
    </lineage>
</organism>
<keyword evidence="2" id="KW-1185">Reference proteome</keyword>
<gene>
    <name evidence="1" type="ORF">E1267_36095</name>
</gene>